<evidence type="ECO:0000313" key="20">
    <source>
        <dbReference type="Proteomes" id="UP001652409"/>
    </source>
</evidence>
<evidence type="ECO:0000256" key="11">
    <source>
        <dbReference type="ARBA" id="ARBA00023251"/>
    </source>
</evidence>
<dbReference type="InterPro" id="IPR001264">
    <property type="entry name" value="Glyco_trans_51"/>
</dbReference>
<evidence type="ECO:0000259" key="18">
    <source>
        <dbReference type="Pfam" id="PF00912"/>
    </source>
</evidence>
<feature type="compositionally biased region" description="Low complexity" evidence="16">
    <location>
        <begin position="801"/>
        <end position="813"/>
    </location>
</feature>
<feature type="region of interest" description="Disordered" evidence="16">
    <location>
        <begin position="801"/>
        <end position="885"/>
    </location>
</feature>
<dbReference type="SUPFAM" id="SSF53955">
    <property type="entry name" value="Lysozyme-like"/>
    <property type="match status" value="1"/>
</dbReference>
<dbReference type="EMBL" id="JAOQJL010000032">
    <property type="protein sequence ID" value="MCU6766504.1"/>
    <property type="molecule type" value="Genomic_DNA"/>
</dbReference>
<dbReference type="InterPro" id="IPR012338">
    <property type="entry name" value="Beta-lactam/transpept-like"/>
</dbReference>
<keyword evidence="8" id="KW-0808">Transferase</keyword>
<evidence type="ECO:0000256" key="9">
    <source>
        <dbReference type="ARBA" id="ARBA00022801"/>
    </source>
</evidence>
<evidence type="ECO:0000256" key="14">
    <source>
        <dbReference type="ARBA" id="ARBA00044770"/>
    </source>
</evidence>
<dbReference type="InterPro" id="IPR036950">
    <property type="entry name" value="PBP_transglycosylase"/>
</dbReference>
<accession>A0ABT2TWB6</accession>
<dbReference type="RefSeq" id="WP_158422319.1">
    <property type="nucleotide sequence ID" value="NZ_JAOQJL010000032.1"/>
</dbReference>
<feature type="compositionally biased region" description="Gly residues" evidence="16">
    <location>
        <begin position="830"/>
        <end position="877"/>
    </location>
</feature>
<feature type="domain" description="Glycosyl transferase family 51" evidence="18">
    <location>
        <begin position="82"/>
        <end position="267"/>
    </location>
</feature>
<keyword evidence="7" id="KW-0328">Glycosyltransferase</keyword>
<evidence type="ECO:0000256" key="3">
    <source>
        <dbReference type="ARBA" id="ARBA00012448"/>
    </source>
</evidence>
<dbReference type="InterPro" id="IPR023346">
    <property type="entry name" value="Lysozyme-like_dom_sf"/>
</dbReference>
<reference evidence="19 20" key="1">
    <citation type="journal article" date="2021" name="ISME Commun">
        <title>Automated analysis of genomic sequences facilitates high-throughput and comprehensive description of bacteria.</title>
        <authorList>
            <person name="Hitch T.C.A."/>
        </authorList>
    </citation>
    <scope>NUCLEOTIDE SEQUENCE [LARGE SCALE GENOMIC DNA]</scope>
    <source>
        <strain evidence="19 20">Sanger_23</strain>
    </source>
</reference>
<keyword evidence="6" id="KW-0645">Protease</keyword>
<evidence type="ECO:0000313" key="19">
    <source>
        <dbReference type="EMBL" id="MCU6766504.1"/>
    </source>
</evidence>
<keyword evidence="20" id="KW-1185">Reference proteome</keyword>
<comment type="catalytic activity">
    <reaction evidence="13">
        <text>Preferential cleavage: (Ac)2-L-Lys-D-Ala-|-D-Ala. Also transpeptidation of peptidyl-alanyl moieties that are N-acyl substituents of D-alanine.</text>
        <dbReference type="EC" id="3.4.16.4"/>
    </reaction>
</comment>
<dbReference type="InterPro" id="IPR001460">
    <property type="entry name" value="PCN-bd_Tpept"/>
</dbReference>
<evidence type="ECO:0000256" key="6">
    <source>
        <dbReference type="ARBA" id="ARBA00022670"/>
    </source>
</evidence>
<keyword evidence="11" id="KW-0046">Antibiotic resistance</keyword>
<evidence type="ECO:0000256" key="16">
    <source>
        <dbReference type="SAM" id="MobiDB-lite"/>
    </source>
</evidence>
<dbReference type="NCBIfam" id="TIGR02074">
    <property type="entry name" value="PBP_1a_fam"/>
    <property type="match status" value="1"/>
</dbReference>
<keyword evidence="12" id="KW-0511">Multifunctional enzyme</keyword>
<evidence type="ECO:0000256" key="15">
    <source>
        <dbReference type="ARBA" id="ARBA00049902"/>
    </source>
</evidence>
<evidence type="ECO:0000256" key="2">
    <source>
        <dbReference type="ARBA" id="ARBA00004401"/>
    </source>
</evidence>
<comment type="subcellular location">
    <subcellularLocation>
        <location evidence="2">Cell membrane</location>
        <topology evidence="2">Single-pass type II membrane protein</topology>
    </subcellularLocation>
</comment>
<evidence type="ECO:0000256" key="4">
    <source>
        <dbReference type="ARBA" id="ARBA00018638"/>
    </source>
</evidence>
<dbReference type="Proteomes" id="UP001652409">
    <property type="component" value="Unassembled WGS sequence"/>
</dbReference>
<evidence type="ECO:0000256" key="1">
    <source>
        <dbReference type="ARBA" id="ARBA00002624"/>
    </source>
</evidence>
<name>A0ABT2TWB6_9FIRM</name>
<feature type="domain" description="Penicillin-binding protein transpeptidase" evidence="17">
    <location>
        <begin position="447"/>
        <end position="699"/>
    </location>
</feature>
<dbReference type="SUPFAM" id="SSF56601">
    <property type="entry name" value="beta-lactamase/transpeptidase-like"/>
    <property type="match status" value="1"/>
</dbReference>
<keyword evidence="10" id="KW-0812">Transmembrane</keyword>
<dbReference type="Pfam" id="PF00905">
    <property type="entry name" value="Transpeptidase"/>
    <property type="match status" value="1"/>
</dbReference>
<evidence type="ECO:0000256" key="8">
    <source>
        <dbReference type="ARBA" id="ARBA00022679"/>
    </source>
</evidence>
<evidence type="ECO:0000259" key="17">
    <source>
        <dbReference type="Pfam" id="PF00905"/>
    </source>
</evidence>
<evidence type="ECO:0000256" key="13">
    <source>
        <dbReference type="ARBA" id="ARBA00034000"/>
    </source>
</evidence>
<sequence length="885" mass="96955">MNYGKKSTARKRNALISRSSMMGQRAHVSLIRLLFMGLITLCVVVTCVGIGSVRGVIANAPDVENVDIMPLGYATFLYDDEGNQIRKLAAPDANRLPVSIDQIPLDLQHAVVAIEDERFYEHNGIDVRGILRAAVKGLTSGGHFSEGASTITQQLLKNNVFTNWTNESTQIERITRKLQEQYLAVQIEEKIGDKNVILENYLNTINLGAGAYGVQAASRQYFNKDVWDLNLSECATLAGITQAPTKYNPISNPKENAKRRKEVLQHMLDQEYIDQAQYDEALNDDVYSRIQAAQAEQTQTDSNIYSYFEDALNQQIINDLMNIKGYTKTQAQNMLYSGGLKVMTTQSPSIQKILDEEYADPSNYPDYVQYALDYALTVKTPAGEQVNYSKEMMKLYFQNEDPSFDLLFDSQEEGQTYVDRYKADILSDGSQVVAERVNFAPQPQSSMTVIDQHTGYVKAMIGGRGEKTASLTMNRATDSTRQPGSTFKIVSTYAPALNELGMSLATTFEDEPYNYPSGQPVKNASGSYSGTTTIRTAIRNSINVVAVKCLEQVTPELGLQYLDNFGFSTLAHGTEADTDANGNVYTDANLPMALGGLTYGITNIDLCAAYATIANSGNYIKPVYYTKILDHNGNVLIENTSAEKSVIKESTAFLLTSAMEDVVQQGTGTACQLDNMAVAGKTGTTDQYNDLWFAGFTPYYTCVVWSGYDDNQKIPDDARNFHKNLWRKVMSRIHEGLEYRDFQQPSSVEKISICSETGLLPRTGCPVIEEYFDVGTVPTEYCDQHFYEIPDEETEGELVLDPDLTQTPDDPNNPGTPEEPVIPDNPDNTGGDGTGGDGTGGDGTGGDNTGGDNTGGDGTGGDGTGGDYTGGDNTGGEGTDDIVYY</sequence>
<dbReference type="Gene3D" id="3.40.710.10">
    <property type="entry name" value="DD-peptidase/beta-lactamase superfamily"/>
    <property type="match status" value="1"/>
</dbReference>
<evidence type="ECO:0000256" key="7">
    <source>
        <dbReference type="ARBA" id="ARBA00022676"/>
    </source>
</evidence>
<evidence type="ECO:0000256" key="10">
    <source>
        <dbReference type="ARBA" id="ARBA00022968"/>
    </source>
</evidence>
<comment type="caution">
    <text evidence="19">The sequence shown here is derived from an EMBL/GenBank/DDBJ whole genome shotgun (WGS) entry which is preliminary data.</text>
</comment>
<comment type="catalytic activity">
    <reaction evidence="15">
        <text>[GlcNAc-(1-&gt;4)-Mur2Ac(oyl-L-Ala-gamma-D-Glu-L-Lys-D-Ala-D-Ala)](n)-di-trans,octa-cis-undecaprenyl diphosphate + beta-D-GlcNAc-(1-&gt;4)-Mur2Ac(oyl-L-Ala-gamma-D-Glu-L-Lys-D-Ala-D-Ala)-di-trans,octa-cis-undecaprenyl diphosphate = [GlcNAc-(1-&gt;4)-Mur2Ac(oyl-L-Ala-gamma-D-Glu-L-Lys-D-Ala-D-Ala)](n+1)-di-trans,octa-cis-undecaprenyl diphosphate + di-trans,octa-cis-undecaprenyl diphosphate + H(+)</text>
        <dbReference type="Rhea" id="RHEA:23708"/>
        <dbReference type="Rhea" id="RHEA-COMP:9602"/>
        <dbReference type="Rhea" id="RHEA-COMP:9603"/>
        <dbReference type="ChEBI" id="CHEBI:15378"/>
        <dbReference type="ChEBI" id="CHEBI:58405"/>
        <dbReference type="ChEBI" id="CHEBI:60033"/>
        <dbReference type="ChEBI" id="CHEBI:78435"/>
        <dbReference type="EC" id="2.4.99.28"/>
    </reaction>
</comment>
<protein>
    <recommendedName>
        <fullName evidence="4">Penicillin-binding protein 1A</fullName>
        <ecNumber evidence="14">2.4.99.28</ecNumber>
        <ecNumber evidence="3">3.4.16.4</ecNumber>
    </recommendedName>
</protein>
<keyword evidence="5" id="KW-0121">Carboxypeptidase</keyword>
<dbReference type="EC" id="2.4.99.28" evidence="14"/>
<evidence type="ECO:0000256" key="12">
    <source>
        <dbReference type="ARBA" id="ARBA00023268"/>
    </source>
</evidence>
<dbReference type="Pfam" id="PF00912">
    <property type="entry name" value="Transgly"/>
    <property type="match status" value="1"/>
</dbReference>
<evidence type="ECO:0000256" key="5">
    <source>
        <dbReference type="ARBA" id="ARBA00022645"/>
    </source>
</evidence>
<dbReference type="Gene3D" id="1.10.3810.10">
    <property type="entry name" value="Biosynthetic peptidoglycan transglycosylase-like"/>
    <property type="match status" value="1"/>
</dbReference>
<dbReference type="InterPro" id="IPR050396">
    <property type="entry name" value="Glycosyltr_51/Transpeptidase"/>
</dbReference>
<dbReference type="PANTHER" id="PTHR32282">
    <property type="entry name" value="BINDING PROTEIN TRANSPEPTIDASE, PUTATIVE-RELATED"/>
    <property type="match status" value="1"/>
</dbReference>
<dbReference type="PANTHER" id="PTHR32282:SF33">
    <property type="entry name" value="PEPTIDOGLYCAN GLYCOSYLTRANSFERASE"/>
    <property type="match status" value="1"/>
</dbReference>
<proteinExistence type="predicted"/>
<keyword evidence="10" id="KW-0735">Signal-anchor</keyword>
<gene>
    <name evidence="19" type="ORF">OCV61_13990</name>
</gene>
<organism evidence="19 20">
    <name type="scientific">Blautia ammoniilytica</name>
    <dbReference type="NCBI Taxonomy" id="2981782"/>
    <lineage>
        <taxon>Bacteria</taxon>
        <taxon>Bacillati</taxon>
        <taxon>Bacillota</taxon>
        <taxon>Clostridia</taxon>
        <taxon>Lachnospirales</taxon>
        <taxon>Lachnospiraceae</taxon>
        <taxon>Blautia</taxon>
    </lineage>
</organism>
<keyword evidence="9" id="KW-0378">Hydrolase</keyword>
<comment type="function">
    <text evidence="1">Cell wall formation. Synthesis of cross-linked peptidoglycan from the lipid intermediates. The enzyme has a penicillin-insensitive transglycosylase N-terminal domain (formation of linear glycan strands) and a penicillin-sensitive transpeptidase C-terminal domain (cross-linking of the peptide subunits).</text>
</comment>
<dbReference type="EC" id="3.4.16.4" evidence="3"/>